<feature type="compositionally biased region" description="Acidic residues" evidence="1">
    <location>
        <begin position="73"/>
        <end position="121"/>
    </location>
</feature>
<feature type="compositionally biased region" description="Acidic residues" evidence="1">
    <location>
        <begin position="200"/>
        <end position="217"/>
    </location>
</feature>
<proteinExistence type="predicted"/>
<gene>
    <name evidence="2" type="ORF">MNAN1_000466</name>
</gene>
<dbReference type="EMBL" id="CP119892">
    <property type="protein sequence ID" value="WFD25506.1"/>
    <property type="molecule type" value="Genomic_DNA"/>
</dbReference>
<feature type="compositionally biased region" description="Basic and acidic residues" evidence="1">
    <location>
        <begin position="185"/>
        <end position="199"/>
    </location>
</feature>
<protein>
    <submittedName>
        <fullName evidence="2">Uncharacterized protein</fullName>
    </submittedName>
</protein>
<feature type="compositionally biased region" description="Acidic residues" evidence="1">
    <location>
        <begin position="172"/>
        <end position="184"/>
    </location>
</feature>
<evidence type="ECO:0000256" key="1">
    <source>
        <dbReference type="SAM" id="MobiDB-lite"/>
    </source>
</evidence>
<feature type="compositionally biased region" description="Basic and acidic residues" evidence="1">
    <location>
        <begin position="38"/>
        <end position="50"/>
    </location>
</feature>
<keyword evidence="3" id="KW-1185">Reference proteome</keyword>
<feature type="compositionally biased region" description="Basic residues" evidence="1">
    <location>
        <begin position="508"/>
        <end position="523"/>
    </location>
</feature>
<sequence length="539" mass="59847">MTVSAWEARAGGQALGQDRGCQDAPIVVLSDSDEDEQENHQVHDQGVEEAYTRDLGTVLAMATPYPGGGRVEAEDEEDEEEEEEEEEVEEDEEEEDEEEEVEEEVEEIEAEEAEEVEEEKDEVAKEADPVENMEEENAMLYEPEYPERKDPEGVLEGEPEEEPMEEPKGEPEEVPEEEPQEEPQEVPKEQPEEVPKEQPEGEPEGEPDSVPEEEPEEKPEQKETEEKVPDEKDVNEASAPQGTEEERWLEKEPEENQPAPSVSAPFAPPVPELEASQPVLDPLVSEAPASPSPLAYDAEPTDPSLQGSWHPDTGDVSVAIELDMDAKPSMDPTTHESPPVPATIDASIQHDSTVNEPRASGDAPERASNDTFITPGSSFQEVSSDAVLPVDSGMTLPVPTQTSPHTTRSHCPLQRVTLTRAVGAPTFLVRSCTLNPAILEEEAAEREEVLLDSLDMQRLDAEALPEDVYHSLCRIVGTSLLDDVYVLPGSLGEQWMEQDNGAEASQPLKRRRRSSIPPRRMRLRMAQERRPPRMYSPDL</sequence>
<dbReference type="Proteomes" id="UP001213623">
    <property type="component" value="Chromosome 1"/>
</dbReference>
<feature type="region of interest" description="Disordered" evidence="1">
    <location>
        <begin position="31"/>
        <end position="50"/>
    </location>
</feature>
<feature type="region of interest" description="Disordered" evidence="1">
    <location>
        <begin position="497"/>
        <end position="539"/>
    </location>
</feature>
<feature type="region of interest" description="Disordered" evidence="1">
    <location>
        <begin position="1"/>
        <end position="24"/>
    </location>
</feature>
<feature type="compositionally biased region" description="Acidic residues" evidence="1">
    <location>
        <begin position="153"/>
        <end position="164"/>
    </location>
</feature>
<organism evidence="2 3">
    <name type="scientific">Malassezia nana</name>
    <dbReference type="NCBI Taxonomy" id="180528"/>
    <lineage>
        <taxon>Eukaryota</taxon>
        <taxon>Fungi</taxon>
        <taxon>Dikarya</taxon>
        <taxon>Basidiomycota</taxon>
        <taxon>Ustilaginomycotina</taxon>
        <taxon>Malasseziomycetes</taxon>
        <taxon>Malasseziales</taxon>
        <taxon>Malasseziaceae</taxon>
        <taxon>Malassezia</taxon>
    </lineage>
</organism>
<accession>A0AAF0J0Y9</accession>
<name>A0AAF0J0Y9_9BASI</name>
<feature type="region of interest" description="Disordered" evidence="1">
    <location>
        <begin position="59"/>
        <end position="377"/>
    </location>
</feature>
<evidence type="ECO:0000313" key="2">
    <source>
        <dbReference type="EMBL" id="WFD25506.1"/>
    </source>
</evidence>
<evidence type="ECO:0000313" key="3">
    <source>
        <dbReference type="Proteomes" id="UP001213623"/>
    </source>
</evidence>
<feature type="compositionally biased region" description="Basic and acidic residues" evidence="1">
    <location>
        <begin position="218"/>
        <end position="235"/>
    </location>
</feature>
<dbReference type="AlphaFoldDB" id="A0AAF0J0Y9"/>
<reference evidence="2" key="1">
    <citation type="submission" date="2023-03" db="EMBL/GenBank/DDBJ databases">
        <title>Mating type loci evolution in Malassezia.</title>
        <authorList>
            <person name="Coelho M.A."/>
        </authorList>
    </citation>
    <scope>NUCLEOTIDE SEQUENCE</scope>
    <source>
        <strain evidence="2">CBS 9557</strain>
    </source>
</reference>